<dbReference type="EMBL" id="CP000453">
    <property type="protein sequence ID" value="ABI58030.1"/>
    <property type="molecule type" value="Genomic_DNA"/>
</dbReference>
<dbReference type="AlphaFoldDB" id="Q0A557"/>
<organism evidence="2 3">
    <name type="scientific">Alkalilimnicola ehrlichii (strain ATCC BAA-1101 / DSM 17681 / MLHE-1)</name>
    <dbReference type="NCBI Taxonomy" id="187272"/>
    <lineage>
        <taxon>Bacteria</taxon>
        <taxon>Pseudomonadati</taxon>
        <taxon>Pseudomonadota</taxon>
        <taxon>Gammaproteobacteria</taxon>
        <taxon>Chromatiales</taxon>
        <taxon>Ectothiorhodospiraceae</taxon>
        <taxon>Alkalilimnicola</taxon>
    </lineage>
</organism>
<dbReference type="CDD" id="cd00683">
    <property type="entry name" value="Trans_IPPS_HH"/>
    <property type="match status" value="1"/>
</dbReference>
<dbReference type="KEGG" id="aeh:Mlg_2690"/>
<evidence type="ECO:0000256" key="1">
    <source>
        <dbReference type="ARBA" id="ARBA00022679"/>
    </source>
</evidence>
<proteinExistence type="predicted"/>
<name>Q0A557_ALKEH</name>
<dbReference type="OrthoDB" id="9807580at2"/>
<dbReference type="HOGENOM" id="CLU_031981_1_0_6"/>
<dbReference type="InterPro" id="IPR044844">
    <property type="entry name" value="Trans_IPPS_euk-type"/>
</dbReference>
<dbReference type="InterPro" id="IPR019845">
    <property type="entry name" value="Squalene/phytoene_synthase_CS"/>
</dbReference>
<keyword evidence="1 2" id="KW-0808">Transferase</keyword>
<dbReference type="GO" id="GO:0045338">
    <property type="term" value="P:farnesyl diphosphate metabolic process"/>
    <property type="evidence" value="ECO:0007669"/>
    <property type="project" value="InterPro"/>
</dbReference>
<dbReference type="SFLD" id="SFLDS00005">
    <property type="entry name" value="Isoprenoid_Synthase_Type_I"/>
    <property type="match status" value="1"/>
</dbReference>
<dbReference type="InterPro" id="IPR002060">
    <property type="entry name" value="Squ/phyt_synthse"/>
</dbReference>
<evidence type="ECO:0000313" key="3">
    <source>
        <dbReference type="Proteomes" id="UP000001962"/>
    </source>
</evidence>
<dbReference type="EC" id="2.5.1.21" evidence="2"/>
<accession>Q0A557</accession>
<dbReference type="Proteomes" id="UP000001962">
    <property type="component" value="Chromosome"/>
</dbReference>
<dbReference type="InterPro" id="IPR008949">
    <property type="entry name" value="Isoprenoid_synthase_dom_sf"/>
</dbReference>
<dbReference type="Pfam" id="PF00494">
    <property type="entry name" value="SQS_PSY"/>
    <property type="match status" value="1"/>
</dbReference>
<dbReference type="PANTHER" id="PTHR11626:SF2">
    <property type="entry name" value="SQUALENE SYNTHASE"/>
    <property type="match status" value="1"/>
</dbReference>
<dbReference type="PANTHER" id="PTHR11626">
    <property type="entry name" value="FARNESYL-DIPHOSPHATE FARNESYLTRANSFERASE"/>
    <property type="match status" value="1"/>
</dbReference>
<evidence type="ECO:0000313" key="2">
    <source>
        <dbReference type="EMBL" id="ABI58030.1"/>
    </source>
</evidence>
<protein>
    <submittedName>
        <fullName evidence="2">Farnesyl-diphosphate farnesyltransferase</fullName>
        <ecNumber evidence="2">2.5.1.21</ecNumber>
    </submittedName>
</protein>
<dbReference type="RefSeq" id="WP_011630423.1">
    <property type="nucleotide sequence ID" value="NC_008340.1"/>
</dbReference>
<gene>
    <name evidence="2" type="ordered locus">Mlg_2690</name>
</gene>
<dbReference type="InterPro" id="IPR033904">
    <property type="entry name" value="Trans_IPPS_HH"/>
</dbReference>
<dbReference type="Gene3D" id="1.10.600.10">
    <property type="entry name" value="Farnesyl Diphosphate Synthase"/>
    <property type="match status" value="1"/>
</dbReference>
<sequence length="373" mass="42041">MYSSHTVPLNQHPDGGWTHQVQADKAYQDSVLPGVSRTFALTIPQLPEYLRGTVTNAYLLCRIADTIEDHLPGDSVAKAEWFKRLDIALRGQEPAEPFGRELARMFPRQSTPRTELELVRNTHRVLRVTRALPAWQRRSVVRCVRVLAKGMARFQANKRPDGLADMAAFDDYCYHVAGVVGEMLTVLFCGYSTVMGRHRQELMRMSLSFGQALQMTNILKDVWNDRERGVCWLPRDIFAGAGCPLDADADWAGDPHFHEGMRRMVAIARGHLDRGFEYVLQIPVSEPGIRRFCIWALGMAALTLGNIHRHPQFRDPAEIKISRRTVRGLMTITPALVRRDWLLKASYAAATRRLPPADVRPAHNPAHGGPAGR</sequence>
<dbReference type="PROSITE" id="PS01044">
    <property type="entry name" value="SQUALEN_PHYTOEN_SYN_1"/>
    <property type="match status" value="1"/>
</dbReference>
<dbReference type="GO" id="GO:0016117">
    <property type="term" value="P:carotenoid biosynthetic process"/>
    <property type="evidence" value="ECO:0007669"/>
    <property type="project" value="UniProtKB-ARBA"/>
</dbReference>
<reference evidence="3" key="1">
    <citation type="submission" date="2006-08" db="EMBL/GenBank/DDBJ databases">
        <title>Complete sequence of Alkalilimnicola ehrilichei MLHE-1.</title>
        <authorList>
            <person name="Copeland A."/>
            <person name="Lucas S."/>
            <person name="Lapidus A."/>
            <person name="Barry K."/>
            <person name="Detter J.C."/>
            <person name="Glavina del Rio T."/>
            <person name="Hammon N."/>
            <person name="Israni S."/>
            <person name="Dalin E."/>
            <person name="Tice H."/>
            <person name="Pitluck S."/>
            <person name="Sims D."/>
            <person name="Brettin T."/>
            <person name="Bruce D."/>
            <person name="Han C."/>
            <person name="Tapia R."/>
            <person name="Gilna P."/>
            <person name="Schmutz J."/>
            <person name="Larimer F."/>
            <person name="Land M."/>
            <person name="Hauser L."/>
            <person name="Kyrpides N."/>
            <person name="Mikhailova N."/>
            <person name="Oremland R.S."/>
            <person name="Hoeft S.E."/>
            <person name="Switzer-Blum J."/>
            <person name="Kulp T."/>
            <person name="King G."/>
            <person name="Tabita R."/>
            <person name="Witte B."/>
            <person name="Santini J.M."/>
            <person name="Basu P."/>
            <person name="Hollibaugh J.T."/>
            <person name="Xie G."/>
            <person name="Stolz J.F."/>
            <person name="Richardson P."/>
        </authorList>
    </citation>
    <scope>NUCLEOTIDE SEQUENCE [LARGE SCALE GENOMIC DNA]</scope>
    <source>
        <strain evidence="3">ATCC BAA-1101 / DSM 17681 / MLHE-1</strain>
    </source>
</reference>
<dbReference type="SFLD" id="SFLDG01018">
    <property type="entry name" value="Squalene/Phytoene_Synthase_Lik"/>
    <property type="match status" value="1"/>
</dbReference>
<dbReference type="GO" id="GO:0051996">
    <property type="term" value="F:squalene synthase [NAD(P)H] activity"/>
    <property type="evidence" value="ECO:0007669"/>
    <property type="project" value="UniProtKB-EC"/>
</dbReference>
<dbReference type="SUPFAM" id="SSF48576">
    <property type="entry name" value="Terpenoid synthases"/>
    <property type="match status" value="1"/>
</dbReference>
<dbReference type="eggNOG" id="COG1562">
    <property type="taxonomic scope" value="Bacteria"/>
</dbReference>
<keyword evidence="3" id="KW-1185">Reference proteome</keyword>